<feature type="transmembrane region" description="Helical" evidence="1">
    <location>
        <begin position="316"/>
        <end position="335"/>
    </location>
</feature>
<dbReference type="OrthoDB" id="2148359at2"/>
<dbReference type="EMBL" id="NGJU01000034">
    <property type="protein sequence ID" value="RST91073.1"/>
    <property type="molecule type" value="Genomic_DNA"/>
</dbReference>
<dbReference type="InterPro" id="IPR021759">
    <property type="entry name" value="WxLIP_HBD"/>
</dbReference>
<dbReference type="AlphaFoldDB" id="A0A429ZBM6"/>
<proteinExistence type="predicted"/>
<dbReference type="Pfam" id="PF06030">
    <property type="entry name" value="WxLIP_PGBD"/>
    <property type="match status" value="1"/>
</dbReference>
<evidence type="ECO:0000259" key="3">
    <source>
        <dbReference type="Pfam" id="PF11797"/>
    </source>
</evidence>
<keyword evidence="1" id="KW-1133">Transmembrane helix</keyword>
<protein>
    <submittedName>
        <fullName evidence="4">Uncharacterized protein</fullName>
    </submittedName>
</protein>
<dbReference type="Proteomes" id="UP000287239">
    <property type="component" value="Unassembled WGS sequence"/>
</dbReference>
<feature type="domain" description="WxL Interacting Protein peptidoglycan binding" evidence="2">
    <location>
        <begin position="35"/>
        <end position="153"/>
    </location>
</feature>
<sequence length="356" mass="39738">MNGLSKYLSVITLLILLLLPISTSYADEESELIGFSYEVIQPENQKNSQVGYFDLEMATAQEQTVLIRLNNTSQKSIEIQVDLNAAKTNSNGVIEYGPNAIPNDESLQHDFSAIVTGPERITLPPESQEELQLLIKMPSTPVSGLIAGGIQLQEISDESEETTDNGMIVNKFAYLIGMILSQGEEELEENLELKDVFPELKNSRNAFLVNFSNTQGEFVGNMTVMVVISHDTLGDVTYETKKSQLRMAPNSQIFFPVLLNGEAMVPGKYHSRILVTTDAGGAWEWEKEFTISESDARKFNEQDVSLIIDQGLSTRMLIVIFISLLIVSGVLYIVIKESYKDLKRQKARQRKISSID</sequence>
<evidence type="ECO:0000313" key="5">
    <source>
        <dbReference type="Proteomes" id="UP000287239"/>
    </source>
</evidence>
<dbReference type="InterPro" id="IPR010317">
    <property type="entry name" value="WxLIP_PGBD"/>
</dbReference>
<evidence type="ECO:0000259" key="2">
    <source>
        <dbReference type="Pfam" id="PF06030"/>
    </source>
</evidence>
<accession>A0A429ZBM6</accession>
<comment type="caution">
    <text evidence="4">The sequence shown here is derived from an EMBL/GenBank/DDBJ whole genome shotgun (WGS) entry which is preliminary data.</text>
</comment>
<feature type="domain" description="WxL Interacting Protein host binding" evidence="3">
    <location>
        <begin position="165"/>
        <end position="301"/>
    </location>
</feature>
<evidence type="ECO:0000256" key="1">
    <source>
        <dbReference type="SAM" id="Phobius"/>
    </source>
</evidence>
<dbReference type="RefSeq" id="WP_126782506.1">
    <property type="nucleotide sequence ID" value="NZ_NGJU01000034.1"/>
</dbReference>
<gene>
    <name evidence="4" type="ORF">CBF35_14795</name>
</gene>
<name>A0A429ZBM6_9ENTE</name>
<organism evidence="4 5">
    <name type="scientific">Vagococcus salmoninarum</name>
    <dbReference type="NCBI Taxonomy" id="2739"/>
    <lineage>
        <taxon>Bacteria</taxon>
        <taxon>Bacillati</taxon>
        <taxon>Bacillota</taxon>
        <taxon>Bacilli</taxon>
        <taxon>Lactobacillales</taxon>
        <taxon>Enterococcaceae</taxon>
        <taxon>Vagococcus</taxon>
    </lineage>
</organism>
<dbReference type="GeneID" id="98569613"/>
<keyword evidence="5" id="KW-1185">Reference proteome</keyword>
<keyword evidence="1" id="KW-0812">Transmembrane</keyword>
<reference evidence="4 5" key="1">
    <citation type="submission" date="2017-05" db="EMBL/GenBank/DDBJ databases">
        <title>Vagococcus spp. assemblies.</title>
        <authorList>
            <person name="Gulvik C.A."/>
        </authorList>
    </citation>
    <scope>NUCLEOTIDE SEQUENCE [LARGE SCALE GENOMIC DNA]</scope>
    <source>
        <strain evidence="4 5">NCFB 2777</strain>
    </source>
</reference>
<dbReference type="Pfam" id="PF11797">
    <property type="entry name" value="WxLIP_HBD"/>
    <property type="match status" value="1"/>
</dbReference>
<evidence type="ECO:0000313" key="4">
    <source>
        <dbReference type="EMBL" id="RST91073.1"/>
    </source>
</evidence>
<keyword evidence="1" id="KW-0472">Membrane</keyword>